<dbReference type="EMBL" id="JACJVR010000129">
    <property type="protein sequence ID" value="MBB6695509.1"/>
    <property type="molecule type" value="Genomic_DNA"/>
</dbReference>
<feature type="transmembrane region" description="Helical" evidence="6">
    <location>
        <begin position="366"/>
        <end position="385"/>
    </location>
</feature>
<evidence type="ECO:0000259" key="7">
    <source>
        <dbReference type="PROSITE" id="PS50850"/>
    </source>
</evidence>
<keyword evidence="5 6" id="KW-0472">Membrane</keyword>
<dbReference type="GO" id="GO:0022857">
    <property type="term" value="F:transmembrane transporter activity"/>
    <property type="evidence" value="ECO:0007669"/>
    <property type="project" value="InterPro"/>
</dbReference>
<keyword evidence="3 6" id="KW-0812">Transmembrane</keyword>
<evidence type="ECO:0000256" key="6">
    <source>
        <dbReference type="SAM" id="Phobius"/>
    </source>
</evidence>
<evidence type="ECO:0000313" key="9">
    <source>
        <dbReference type="Proteomes" id="UP000553776"/>
    </source>
</evidence>
<gene>
    <name evidence="8" type="ORF">H7B90_29375</name>
</gene>
<dbReference type="PANTHER" id="PTHR43129:SF1">
    <property type="entry name" value="FOSMIDOMYCIN RESISTANCE PROTEIN"/>
    <property type="match status" value="1"/>
</dbReference>
<proteinExistence type="predicted"/>
<dbReference type="SUPFAM" id="SSF103473">
    <property type="entry name" value="MFS general substrate transporter"/>
    <property type="match status" value="1"/>
</dbReference>
<accession>A0A841U6P0</accession>
<feature type="transmembrane region" description="Helical" evidence="6">
    <location>
        <begin position="108"/>
        <end position="138"/>
    </location>
</feature>
<dbReference type="InterPro" id="IPR020846">
    <property type="entry name" value="MFS_dom"/>
</dbReference>
<evidence type="ECO:0000256" key="2">
    <source>
        <dbReference type="ARBA" id="ARBA00022448"/>
    </source>
</evidence>
<name>A0A841U6P0_9BACL</name>
<comment type="subcellular location">
    <subcellularLocation>
        <location evidence="1">Cell membrane</location>
        <topology evidence="1">Multi-pass membrane protein</topology>
    </subcellularLocation>
</comment>
<feature type="transmembrane region" description="Helical" evidence="6">
    <location>
        <begin position="24"/>
        <end position="44"/>
    </location>
</feature>
<keyword evidence="2" id="KW-0813">Transport</keyword>
<feature type="transmembrane region" description="Helical" evidence="6">
    <location>
        <begin position="65"/>
        <end position="88"/>
    </location>
</feature>
<dbReference type="CDD" id="cd17478">
    <property type="entry name" value="MFS_FsR"/>
    <property type="match status" value="1"/>
</dbReference>
<dbReference type="InterPro" id="IPR036259">
    <property type="entry name" value="MFS_trans_sf"/>
</dbReference>
<reference evidence="8 9" key="1">
    <citation type="submission" date="2020-08" db="EMBL/GenBank/DDBJ databases">
        <title>Cohnella phylogeny.</title>
        <authorList>
            <person name="Dunlap C."/>
        </authorList>
    </citation>
    <scope>NUCLEOTIDE SEQUENCE [LARGE SCALE GENOMIC DNA]</scope>
    <source>
        <strain evidence="8 9">DSM 25239</strain>
    </source>
</reference>
<feature type="transmembrane region" description="Helical" evidence="6">
    <location>
        <begin position="310"/>
        <end position="328"/>
    </location>
</feature>
<dbReference type="PANTHER" id="PTHR43129">
    <property type="entry name" value="FOSMIDOMYCIN RESISTANCE PROTEIN"/>
    <property type="match status" value="1"/>
</dbReference>
<dbReference type="Pfam" id="PF07690">
    <property type="entry name" value="MFS_1"/>
    <property type="match status" value="1"/>
</dbReference>
<dbReference type="AlphaFoldDB" id="A0A841U6P0"/>
<dbReference type="Gene3D" id="1.20.1250.20">
    <property type="entry name" value="MFS general substrate transporter like domains"/>
    <property type="match status" value="2"/>
</dbReference>
<organism evidence="8 9">
    <name type="scientific">Cohnella xylanilytica</name>
    <dbReference type="NCBI Taxonomy" id="557555"/>
    <lineage>
        <taxon>Bacteria</taxon>
        <taxon>Bacillati</taxon>
        <taxon>Bacillota</taxon>
        <taxon>Bacilli</taxon>
        <taxon>Bacillales</taxon>
        <taxon>Paenibacillaceae</taxon>
        <taxon>Cohnella</taxon>
    </lineage>
</organism>
<feature type="transmembrane region" description="Helical" evidence="6">
    <location>
        <begin position="159"/>
        <end position="181"/>
    </location>
</feature>
<evidence type="ECO:0000256" key="5">
    <source>
        <dbReference type="ARBA" id="ARBA00023136"/>
    </source>
</evidence>
<keyword evidence="4 6" id="KW-1133">Transmembrane helix</keyword>
<feature type="transmembrane region" description="Helical" evidence="6">
    <location>
        <begin position="279"/>
        <end position="298"/>
    </location>
</feature>
<dbReference type="PROSITE" id="PS50850">
    <property type="entry name" value="MFS"/>
    <property type="match status" value="1"/>
</dbReference>
<comment type="caution">
    <text evidence="8">The sequence shown here is derived from an EMBL/GenBank/DDBJ whole genome shotgun (WGS) entry which is preliminary data.</text>
</comment>
<evidence type="ECO:0000256" key="4">
    <source>
        <dbReference type="ARBA" id="ARBA00022989"/>
    </source>
</evidence>
<feature type="domain" description="Major facilitator superfamily (MFS) profile" evidence="7">
    <location>
        <begin position="34"/>
        <end position="420"/>
    </location>
</feature>
<feature type="transmembrane region" description="Helical" evidence="6">
    <location>
        <begin position="397"/>
        <end position="415"/>
    </location>
</feature>
<dbReference type="Proteomes" id="UP000553776">
    <property type="component" value="Unassembled WGS sequence"/>
</dbReference>
<evidence type="ECO:0000256" key="1">
    <source>
        <dbReference type="ARBA" id="ARBA00004651"/>
    </source>
</evidence>
<sequence>MLLPDPPQEVTQVSSPATEARGSAAAASLTVLPVLLAISFVHMMNDSMQAVVPALYTVLEKSLDLSYAQLGWISFALNMTSSVLQPVVGTYTDRTSKPYMLPFGMGLSLLGMVGIALAPSFWVVLIAVLFIGFGSAIFHPEGSRVVYFAAGGKRGFAQSVYQVGGNAGSSLAPLMTLFVFVPLGQIGALWGTLFALAAIGALLWVAPWYKRQLADWKAKGAVKKGGRSVASSLTLSRGRVAMAMGLLVFIVFGRSWYHAGIGNYYQFFLIEHYGLTAKQAQVPLFLFLLSGVLGTFFGGVMADRIGLKKMIVLSIAGAVPFSLALPYLPLEWVYPVIFVLGFILLSGFSVAVVYAQHLMPTKVGMASGLTTGLAFGMGALGAVVLGKAADVFGMVDVMRSIAFLPLIGLLALLLPSDRRKA</sequence>
<keyword evidence="9" id="KW-1185">Reference proteome</keyword>
<feature type="transmembrane region" description="Helical" evidence="6">
    <location>
        <begin position="240"/>
        <end position="259"/>
    </location>
</feature>
<dbReference type="GO" id="GO:0005886">
    <property type="term" value="C:plasma membrane"/>
    <property type="evidence" value="ECO:0007669"/>
    <property type="project" value="UniProtKB-SubCell"/>
</dbReference>
<protein>
    <submittedName>
        <fullName evidence="8">MFS transporter</fullName>
    </submittedName>
</protein>
<dbReference type="InterPro" id="IPR011701">
    <property type="entry name" value="MFS"/>
</dbReference>
<evidence type="ECO:0000313" key="8">
    <source>
        <dbReference type="EMBL" id="MBB6695509.1"/>
    </source>
</evidence>
<feature type="transmembrane region" description="Helical" evidence="6">
    <location>
        <begin position="187"/>
        <end position="209"/>
    </location>
</feature>
<feature type="transmembrane region" description="Helical" evidence="6">
    <location>
        <begin position="334"/>
        <end position="354"/>
    </location>
</feature>
<evidence type="ECO:0000256" key="3">
    <source>
        <dbReference type="ARBA" id="ARBA00022692"/>
    </source>
</evidence>